<keyword evidence="13" id="KW-1185">Reference proteome</keyword>
<feature type="region of interest" description="Disordered" evidence="10">
    <location>
        <begin position="1"/>
        <end position="20"/>
    </location>
</feature>
<feature type="coiled-coil region" evidence="9">
    <location>
        <begin position="389"/>
        <end position="462"/>
    </location>
</feature>
<evidence type="ECO:0000256" key="5">
    <source>
        <dbReference type="ARBA" id="ARBA00022776"/>
    </source>
</evidence>
<dbReference type="AlphaFoldDB" id="A0A9P6J221"/>
<sequence>MNNSFRQSLLGRPSPVGRQSFAGRQSILGRSGSSIPRPTATTTTTGSGSTNSNASGGIKLGSGLLHSSRPPNEVFHFPILKHQAIISCLADLSVSWTEEDLTRPSPQKVLLVYETFLEVAMGRQRDDCSLEDVQNMGITLYPEFTVDSIRFYAFLHQLSNMMYELGVTDFTSRDVTKPEPERVRRLLSAVINFAKFKEDRQAWFFQELRATDEILETIDKCERENEELRMKHEAIRQRDLADGPKVEEIKTANKNLAAELEAYKKQEMQTTRLKDEVSKERTALTEQNNELGIALEISSMELSALKAQRVDVPETLEQDLIQLPESIQATQTKMEQYRKQVQKGHADVERVESVLRDLTKVRDMMKDMLKFLEQSQNDKLEVDSVKSQIEKENLMLSTLRMKLEQVDRQTKMLEEKSMTLMKTQQQRRLQQEQEIAELEKTRQEWEVKVQESRRVLEEKKRKQAEILQREEQWAKEATEAMELLKHQFECYMSEVLPAIRLN</sequence>
<comment type="caution">
    <text evidence="12">The sequence shown here is derived from an EMBL/GenBank/DDBJ whole genome shotgun (WGS) entry which is preliminary data.</text>
</comment>
<evidence type="ECO:0000256" key="9">
    <source>
        <dbReference type="SAM" id="Coils"/>
    </source>
</evidence>
<feature type="region of interest" description="Disordered" evidence="10">
    <location>
        <begin position="27"/>
        <end position="54"/>
    </location>
</feature>
<protein>
    <submittedName>
        <fullName evidence="12">Kinetochore-associated Ndc80 complex subunit nuf2</fullName>
    </submittedName>
</protein>
<organism evidence="12 13">
    <name type="scientific">Modicella reniformis</name>
    <dbReference type="NCBI Taxonomy" id="1440133"/>
    <lineage>
        <taxon>Eukaryota</taxon>
        <taxon>Fungi</taxon>
        <taxon>Fungi incertae sedis</taxon>
        <taxon>Mucoromycota</taxon>
        <taxon>Mortierellomycotina</taxon>
        <taxon>Mortierellomycetes</taxon>
        <taxon>Mortierellales</taxon>
        <taxon>Mortierellaceae</taxon>
        <taxon>Modicella</taxon>
    </lineage>
</organism>
<evidence type="ECO:0000256" key="3">
    <source>
        <dbReference type="ARBA" id="ARBA00022454"/>
    </source>
</evidence>
<evidence type="ECO:0000256" key="6">
    <source>
        <dbReference type="ARBA" id="ARBA00023054"/>
    </source>
</evidence>
<dbReference type="OrthoDB" id="8194677at2759"/>
<evidence type="ECO:0000256" key="2">
    <source>
        <dbReference type="ARBA" id="ARBA00005498"/>
    </source>
</evidence>
<comment type="subcellular location">
    <subcellularLocation>
        <location evidence="1">Chromosome</location>
        <location evidence="1">Centromere</location>
    </subcellularLocation>
</comment>
<evidence type="ECO:0000256" key="7">
    <source>
        <dbReference type="ARBA" id="ARBA00023306"/>
    </source>
</evidence>
<keyword evidence="7" id="KW-0131">Cell cycle</keyword>
<dbReference type="Gene3D" id="1.10.418.60">
    <property type="entry name" value="Ncd80 complex, Nuf2 subunit"/>
    <property type="match status" value="1"/>
</dbReference>
<gene>
    <name evidence="12" type="primary">NUF2</name>
    <name evidence="12" type="ORF">BGZ65_001240</name>
</gene>
<dbReference type="InterPro" id="IPR005549">
    <property type="entry name" value="Kinetochore_Nuf2_N"/>
</dbReference>
<keyword evidence="8" id="KW-0137">Centromere</keyword>
<accession>A0A9P6J221</accession>
<feature type="compositionally biased region" description="Low complexity" evidence="10">
    <location>
        <begin position="39"/>
        <end position="54"/>
    </location>
</feature>
<evidence type="ECO:0000256" key="1">
    <source>
        <dbReference type="ARBA" id="ARBA00004584"/>
    </source>
</evidence>
<proteinExistence type="inferred from homology"/>
<evidence type="ECO:0000256" key="8">
    <source>
        <dbReference type="ARBA" id="ARBA00023328"/>
    </source>
</evidence>
<reference evidence="12" key="1">
    <citation type="journal article" date="2020" name="Fungal Divers.">
        <title>Resolving the Mortierellaceae phylogeny through synthesis of multi-gene phylogenetics and phylogenomics.</title>
        <authorList>
            <person name="Vandepol N."/>
            <person name="Liber J."/>
            <person name="Desiro A."/>
            <person name="Na H."/>
            <person name="Kennedy M."/>
            <person name="Barry K."/>
            <person name="Grigoriev I.V."/>
            <person name="Miller A.N."/>
            <person name="O'Donnell K."/>
            <person name="Stajich J.E."/>
            <person name="Bonito G."/>
        </authorList>
    </citation>
    <scope>NUCLEOTIDE SEQUENCE</scope>
    <source>
        <strain evidence="12">MES-2147</strain>
    </source>
</reference>
<dbReference type="Proteomes" id="UP000749646">
    <property type="component" value="Unassembled WGS sequence"/>
</dbReference>
<name>A0A9P6J221_9FUNG</name>
<keyword evidence="4" id="KW-0132">Cell division</keyword>
<keyword evidence="5" id="KW-0498">Mitosis</keyword>
<comment type="similarity">
    <text evidence="2">Belongs to the NUF2 family.</text>
</comment>
<evidence type="ECO:0000313" key="13">
    <source>
        <dbReference type="Proteomes" id="UP000749646"/>
    </source>
</evidence>
<keyword evidence="3" id="KW-0158">Chromosome</keyword>
<evidence type="ECO:0000313" key="12">
    <source>
        <dbReference type="EMBL" id="KAF9958697.1"/>
    </source>
</evidence>
<evidence type="ECO:0000259" key="11">
    <source>
        <dbReference type="Pfam" id="PF03800"/>
    </source>
</evidence>
<dbReference type="GO" id="GO:0051301">
    <property type="term" value="P:cell division"/>
    <property type="evidence" value="ECO:0007669"/>
    <property type="project" value="UniProtKB-KW"/>
</dbReference>
<feature type="domain" description="Kinetochore protein Nuf2 N-terminal" evidence="11">
    <location>
        <begin position="75"/>
        <end position="204"/>
    </location>
</feature>
<keyword evidence="6 9" id="KW-0175">Coiled coil</keyword>
<evidence type="ECO:0000256" key="4">
    <source>
        <dbReference type="ARBA" id="ARBA00022618"/>
    </source>
</evidence>
<dbReference type="Pfam" id="PF03800">
    <property type="entry name" value="Nuf2"/>
    <property type="match status" value="1"/>
</dbReference>
<dbReference type="InterPro" id="IPR038275">
    <property type="entry name" value="Nuf2_N_sf"/>
</dbReference>
<dbReference type="GO" id="GO:0031262">
    <property type="term" value="C:Ndc80 complex"/>
    <property type="evidence" value="ECO:0007669"/>
    <property type="project" value="InterPro"/>
</dbReference>
<feature type="coiled-coil region" evidence="9">
    <location>
        <begin position="211"/>
        <end position="269"/>
    </location>
</feature>
<dbReference type="EMBL" id="JAAAHW010006548">
    <property type="protein sequence ID" value="KAF9958697.1"/>
    <property type="molecule type" value="Genomic_DNA"/>
</dbReference>
<evidence type="ECO:0000256" key="10">
    <source>
        <dbReference type="SAM" id="MobiDB-lite"/>
    </source>
</evidence>